<name>A0AAW2DQM1_9ROSI</name>
<feature type="compositionally biased region" description="Acidic residues" evidence="2">
    <location>
        <begin position="186"/>
        <end position="195"/>
    </location>
</feature>
<accession>A0AAW2DQM1</accession>
<keyword evidence="4" id="KW-1185">Reference proteome</keyword>
<keyword evidence="1" id="KW-0175">Coiled coil</keyword>
<sequence length="535" mass="59226">MGGIYAYLLPKGYYFPKALYTFDIGQNDLAEGFLGNMTIEEVSASILDIVDKFSINVKAGGASHANPVGFIPSAFLPAALSRQLPVSPRFTLSALGCRPSVAPNERAKADGANLSLKKKICLRPLVISETITFPELISLTCHEPEDLSWSSKRETSARSPDDIVESDVEEDGGVVNKDEGERNSDEENEDDEESFEGTSGTNTHLHITDEQWDFIRWVLEIPIEERKCRDLITLDALQLYCGGPELSTKARRLDEYCRRREGTSLSLPKTDIKNIAKRKTDEKDERPSKKLFVGLVEGLPKKPSPPKHGVRKGLMTAHGPIVQEAKRRLLTHKEYAVEMLESILRDKDADPYVNQSLGELGDLGLFDLTRAMVHMKALQVKGVENEALVARQLKRIKNLTDGLEQYKEACCTLNREVKDLKEKLEEGGQQMEKEQEARVTAEKELTALLGHVETAKADAMVEFKASQSFVGQDDDLSESGMNSKDDSVVLAQPVVDKPVVPAISLAYPPSFEGFSTHEAQDLSKGDEVVQDPPIS</sequence>
<dbReference type="Proteomes" id="UP001459277">
    <property type="component" value="Unassembled WGS sequence"/>
</dbReference>
<feature type="coiled-coil region" evidence="1">
    <location>
        <begin position="389"/>
        <end position="444"/>
    </location>
</feature>
<feature type="compositionally biased region" description="Basic and acidic residues" evidence="2">
    <location>
        <begin position="176"/>
        <end position="185"/>
    </location>
</feature>
<comment type="caution">
    <text evidence="3">The sequence shown here is derived from an EMBL/GenBank/DDBJ whole genome shotgun (WGS) entry which is preliminary data.</text>
</comment>
<organism evidence="3 4">
    <name type="scientific">Lithocarpus litseifolius</name>
    <dbReference type="NCBI Taxonomy" id="425828"/>
    <lineage>
        <taxon>Eukaryota</taxon>
        <taxon>Viridiplantae</taxon>
        <taxon>Streptophyta</taxon>
        <taxon>Embryophyta</taxon>
        <taxon>Tracheophyta</taxon>
        <taxon>Spermatophyta</taxon>
        <taxon>Magnoliopsida</taxon>
        <taxon>eudicotyledons</taxon>
        <taxon>Gunneridae</taxon>
        <taxon>Pentapetalae</taxon>
        <taxon>rosids</taxon>
        <taxon>fabids</taxon>
        <taxon>Fagales</taxon>
        <taxon>Fagaceae</taxon>
        <taxon>Lithocarpus</taxon>
    </lineage>
</organism>
<feature type="region of interest" description="Disordered" evidence="2">
    <location>
        <begin position="510"/>
        <end position="535"/>
    </location>
</feature>
<feature type="region of interest" description="Disordered" evidence="2">
    <location>
        <begin position="148"/>
        <end position="203"/>
    </location>
</feature>
<feature type="compositionally biased region" description="Basic and acidic residues" evidence="2">
    <location>
        <begin position="518"/>
        <end position="527"/>
    </location>
</feature>
<reference evidence="3 4" key="1">
    <citation type="submission" date="2024-01" db="EMBL/GenBank/DDBJ databases">
        <title>A telomere-to-telomere, gap-free genome of sweet tea (Lithocarpus litseifolius).</title>
        <authorList>
            <person name="Zhou J."/>
        </authorList>
    </citation>
    <scope>NUCLEOTIDE SEQUENCE [LARGE SCALE GENOMIC DNA]</scope>
    <source>
        <strain evidence="3">Zhou-2022a</strain>
        <tissue evidence="3">Leaf</tissue>
    </source>
</reference>
<evidence type="ECO:0000256" key="2">
    <source>
        <dbReference type="SAM" id="MobiDB-lite"/>
    </source>
</evidence>
<gene>
    <name evidence="3" type="ORF">SO802_000081</name>
</gene>
<evidence type="ECO:0000313" key="3">
    <source>
        <dbReference type="EMBL" id="KAL0013012.1"/>
    </source>
</evidence>
<feature type="compositionally biased region" description="Basic and acidic residues" evidence="2">
    <location>
        <begin position="151"/>
        <end position="161"/>
    </location>
</feature>
<dbReference type="EMBL" id="JAZDWU010000001">
    <property type="protein sequence ID" value="KAL0013012.1"/>
    <property type="molecule type" value="Genomic_DNA"/>
</dbReference>
<feature type="compositionally biased region" description="Acidic residues" evidence="2">
    <location>
        <begin position="162"/>
        <end position="172"/>
    </location>
</feature>
<proteinExistence type="predicted"/>
<dbReference type="AlphaFoldDB" id="A0AAW2DQM1"/>
<evidence type="ECO:0000256" key="1">
    <source>
        <dbReference type="SAM" id="Coils"/>
    </source>
</evidence>
<protein>
    <submittedName>
        <fullName evidence="3">Uncharacterized protein</fullName>
    </submittedName>
</protein>
<evidence type="ECO:0000313" key="4">
    <source>
        <dbReference type="Proteomes" id="UP001459277"/>
    </source>
</evidence>